<accession>A0ABX0G6G2</accession>
<proteinExistence type="predicted"/>
<feature type="signal peptide" evidence="1">
    <location>
        <begin position="1"/>
        <end position="17"/>
    </location>
</feature>
<protein>
    <submittedName>
        <fullName evidence="2">Uncharacterized protein</fullName>
    </submittedName>
</protein>
<gene>
    <name evidence="2" type="ORF">G8O29_08010</name>
</gene>
<evidence type="ECO:0000313" key="3">
    <source>
        <dbReference type="Proteomes" id="UP001515660"/>
    </source>
</evidence>
<evidence type="ECO:0000256" key="1">
    <source>
        <dbReference type="SAM" id="SignalP"/>
    </source>
</evidence>
<dbReference type="Proteomes" id="UP001515660">
    <property type="component" value="Unassembled WGS sequence"/>
</dbReference>
<feature type="chain" id="PRO_5047268378" evidence="1">
    <location>
        <begin position="18"/>
        <end position="130"/>
    </location>
</feature>
<name>A0ABX0G6G2_9RHOB</name>
<dbReference type="RefSeq" id="WP_166402732.1">
    <property type="nucleotide sequence ID" value="NZ_JAANHS010000005.1"/>
</dbReference>
<sequence length="130" mass="14029">MRVGILVWLLTAQPLAAQTLMTAEEFDDWSRGKTLDYAVDGQILGSETYFAGRRVRDADRGGPCIDGSWFADGEAICFVYPAIAGVHCWHYWREGETVVAQPLSAAPDTPPQQVTEASAPLACTGPDVGV</sequence>
<comment type="caution">
    <text evidence="2">The sequence shown here is derived from an EMBL/GenBank/DDBJ whole genome shotgun (WGS) entry which is preliminary data.</text>
</comment>
<keyword evidence="3" id="KW-1185">Reference proteome</keyword>
<evidence type="ECO:0000313" key="2">
    <source>
        <dbReference type="EMBL" id="NHB76686.1"/>
    </source>
</evidence>
<reference evidence="2 3" key="1">
    <citation type="journal article" date="2022" name="Microorganisms">
        <title>Genome Sequence and Characterization of a Xanthorhodopsin-Containing, Aerobic Anoxygenic Phototrophic Rhodobacter Species, Isolated from Mesophilic Conditions at Yellowstone National Park.</title>
        <authorList>
            <person name="Kyndt J.A."/>
            <person name="Robertson S."/>
            <person name="Shoffstall I.B."/>
            <person name="Ramaley R.F."/>
            <person name="Meyer T.E."/>
        </authorList>
    </citation>
    <scope>NUCLEOTIDE SEQUENCE [LARGE SCALE GENOMIC DNA]</scope>
    <source>
        <strain evidence="2 3">M37P</strain>
    </source>
</reference>
<keyword evidence="1" id="KW-0732">Signal</keyword>
<dbReference type="EMBL" id="JAANHS010000005">
    <property type="protein sequence ID" value="NHB76686.1"/>
    <property type="molecule type" value="Genomic_DNA"/>
</dbReference>
<organism evidence="2 3">
    <name type="scientific">Rhodobacter calidifons</name>
    <dbReference type="NCBI Taxonomy" id="2715277"/>
    <lineage>
        <taxon>Bacteria</taxon>
        <taxon>Pseudomonadati</taxon>
        <taxon>Pseudomonadota</taxon>
        <taxon>Alphaproteobacteria</taxon>
        <taxon>Rhodobacterales</taxon>
        <taxon>Rhodobacter group</taxon>
        <taxon>Rhodobacter</taxon>
    </lineage>
</organism>